<keyword evidence="7" id="KW-1185">Reference proteome</keyword>
<dbReference type="InterPro" id="IPR009057">
    <property type="entry name" value="Homeodomain-like_sf"/>
</dbReference>
<evidence type="ECO:0000259" key="5">
    <source>
        <dbReference type="PROSITE" id="PS51294"/>
    </source>
</evidence>
<dbReference type="SMART" id="SM00717">
    <property type="entry name" value="SANT"/>
    <property type="match status" value="1"/>
</dbReference>
<accession>A0A2Z6N2S2</accession>
<protein>
    <submittedName>
        <fullName evidence="6">Uncharacterized protein</fullName>
    </submittedName>
</protein>
<keyword evidence="2" id="KW-0539">Nucleus</keyword>
<feature type="domain" description="Myb-like" evidence="4">
    <location>
        <begin position="88"/>
        <end position="148"/>
    </location>
</feature>
<gene>
    <name evidence="6" type="ORF">TSUD_147700</name>
</gene>
<evidence type="ECO:0000259" key="4">
    <source>
        <dbReference type="PROSITE" id="PS50090"/>
    </source>
</evidence>
<dbReference type="PANTHER" id="PTHR47863">
    <property type="entry name" value="RING/FYVE/PHD ZINC FINGER SUPERFAMILY PROTEIN"/>
    <property type="match status" value="1"/>
</dbReference>
<evidence type="ECO:0000256" key="2">
    <source>
        <dbReference type="ARBA" id="ARBA00023242"/>
    </source>
</evidence>
<dbReference type="SUPFAM" id="SSF46689">
    <property type="entry name" value="Homeodomain-like"/>
    <property type="match status" value="1"/>
</dbReference>
<comment type="subcellular location">
    <subcellularLocation>
        <location evidence="1">Nucleus</location>
    </subcellularLocation>
</comment>
<sequence length="150" mass="17170">MRIKSVVTGGRRRSITPRPTPSISPLPDLSTPQKGRAHAKRKVAAVKKSLLPERKAAAGGDDGEQEEVTSSRRTISRRKQVKKQMLFTVKRRKLVWTAEEEKALKEGVAKFSTENQNIPWRKILEFGCRVFDSTRTPVDLKDKWRNMMKE</sequence>
<feature type="domain" description="HTH myb-type" evidence="5">
    <location>
        <begin position="88"/>
        <end position="150"/>
    </location>
</feature>
<dbReference type="PROSITE" id="PS51294">
    <property type="entry name" value="HTH_MYB"/>
    <property type="match status" value="1"/>
</dbReference>
<name>A0A2Z6N2S2_TRISU</name>
<dbReference type="OrthoDB" id="608866at2759"/>
<dbReference type="PROSITE" id="PS50090">
    <property type="entry name" value="MYB_LIKE"/>
    <property type="match status" value="1"/>
</dbReference>
<evidence type="ECO:0000256" key="1">
    <source>
        <dbReference type="ARBA" id="ARBA00004123"/>
    </source>
</evidence>
<feature type="compositionally biased region" description="Basic residues" evidence="3">
    <location>
        <begin position="35"/>
        <end position="45"/>
    </location>
</feature>
<dbReference type="InterPro" id="IPR017930">
    <property type="entry name" value="Myb_dom"/>
</dbReference>
<dbReference type="GO" id="GO:0005634">
    <property type="term" value="C:nucleus"/>
    <property type="evidence" value="ECO:0007669"/>
    <property type="project" value="UniProtKB-SubCell"/>
</dbReference>
<dbReference type="Pfam" id="PF00249">
    <property type="entry name" value="Myb_DNA-binding"/>
    <property type="match status" value="1"/>
</dbReference>
<dbReference type="CDD" id="cd11660">
    <property type="entry name" value="SANT_TRF"/>
    <property type="match status" value="1"/>
</dbReference>
<feature type="region of interest" description="Disordered" evidence="3">
    <location>
        <begin position="1"/>
        <end position="80"/>
    </location>
</feature>
<organism evidence="6 7">
    <name type="scientific">Trifolium subterraneum</name>
    <name type="common">Subterranean clover</name>
    <dbReference type="NCBI Taxonomy" id="3900"/>
    <lineage>
        <taxon>Eukaryota</taxon>
        <taxon>Viridiplantae</taxon>
        <taxon>Streptophyta</taxon>
        <taxon>Embryophyta</taxon>
        <taxon>Tracheophyta</taxon>
        <taxon>Spermatophyta</taxon>
        <taxon>Magnoliopsida</taxon>
        <taxon>eudicotyledons</taxon>
        <taxon>Gunneridae</taxon>
        <taxon>Pentapetalae</taxon>
        <taxon>rosids</taxon>
        <taxon>fabids</taxon>
        <taxon>Fabales</taxon>
        <taxon>Fabaceae</taxon>
        <taxon>Papilionoideae</taxon>
        <taxon>50 kb inversion clade</taxon>
        <taxon>NPAAA clade</taxon>
        <taxon>Hologalegina</taxon>
        <taxon>IRL clade</taxon>
        <taxon>Trifolieae</taxon>
        <taxon>Trifolium</taxon>
    </lineage>
</organism>
<reference evidence="7" key="1">
    <citation type="journal article" date="2017" name="Front. Plant Sci.">
        <title>Climate Clever Clovers: New Paradigm to Reduce the Environmental Footprint of Ruminants by Breeding Low Methanogenic Forages Utilizing Haplotype Variation.</title>
        <authorList>
            <person name="Kaur P."/>
            <person name="Appels R."/>
            <person name="Bayer P.E."/>
            <person name="Keeble-Gagnere G."/>
            <person name="Wang J."/>
            <person name="Hirakawa H."/>
            <person name="Shirasawa K."/>
            <person name="Vercoe P."/>
            <person name="Stefanova K."/>
            <person name="Durmic Z."/>
            <person name="Nichols P."/>
            <person name="Revell C."/>
            <person name="Isobe S.N."/>
            <person name="Edwards D."/>
            <person name="Erskine W."/>
        </authorList>
    </citation>
    <scope>NUCLEOTIDE SEQUENCE [LARGE SCALE GENOMIC DNA]</scope>
    <source>
        <strain evidence="7">cv. Daliak</strain>
    </source>
</reference>
<dbReference type="EMBL" id="DF973746">
    <property type="protein sequence ID" value="GAU39148.1"/>
    <property type="molecule type" value="Genomic_DNA"/>
</dbReference>
<evidence type="ECO:0000313" key="6">
    <source>
        <dbReference type="EMBL" id="GAU39148.1"/>
    </source>
</evidence>
<dbReference type="Gene3D" id="1.10.246.220">
    <property type="match status" value="1"/>
</dbReference>
<dbReference type="InterPro" id="IPR001005">
    <property type="entry name" value="SANT/Myb"/>
</dbReference>
<proteinExistence type="predicted"/>
<dbReference type="PANTHER" id="PTHR47863:SF5">
    <property type="entry name" value="HOMEODOMAIN-LIKE PROTEIN WITH RING_FYVE_PHD-TYPE ZINC FINGER DOMAIN-CONTAINING PROTEIN-RELATED"/>
    <property type="match status" value="1"/>
</dbReference>
<evidence type="ECO:0000256" key="3">
    <source>
        <dbReference type="SAM" id="MobiDB-lite"/>
    </source>
</evidence>
<dbReference type="Proteomes" id="UP000242715">
    <property type="component" value="Unassembled WGS sequence"/>
</dbReference>
<evidence type="ECO:0000313" key="7">
    <source>
        <dbReference type="Proteomes" id="UP000242715"/>
    </source>
</evidence>
<dbReference type="AlphaFoldDB" id="A0A2Z6N2S2"/>
<feature type="non-terminal residue" evidence="6">
    <location>
        <position position="150"/>
    </location>
</feature>